<feature type="non-terminal residue" evidence="4">
    <location>
        <position position="1"/>
    </location>
</feature>
<dbReference type="InterPro" id="IPR051553">
    <property type="entry name" value="Ran_GTPase-activating"/>
</dbReference>
<keyword evidence="1" id="KW-0344">Guanine-nucleotide releasing factor</keyword>
<feature type="domain" description="RCC1-like" evidence="3">
    <location>
        <begin position="5"/>
        <end position="233"/>
    </location>
</feature>
<dbReference type="InterPro" id="IPR058923">
    <property type="entry name" value="RCC1-like_dom"/>
</dbReference>
<evidence type="ECO:0000256" key="2">
    <source>
        <dbReference type="ARBA" id="ARBA00022737"/>
    </source>
</evidence>
<reference evidence="4" key="1">
    <citation type="journal article" date="2014" name="Front. Microbiol.">
        <title>High frequency of phylogenetically diverse reductive dehalogenase-homologous genes in deep subseafloor sedimentary metagenomes.</title>
        <authorList>
            <person name="Kawai M."/>
            <person name="Futagami T."/>
            <person name="Toyoda A."/>
            <person name="Takaki Y."/>
            <person name="Nishi S."/>
            <person name="Hori S."/>
            <person name="Arai W."/>
            <person name="Tsubouchi T."/>
            <person name="Morono Y."/>
            <person name="Uchiyama I."/>
            <person name="Ito T."/>
            <person name="Fujiyama A."/>
            <person name="Inagaki F."/>
            <person name="Takami H."/>
        </authorList>
    </citation>
    <scope>NUCLEOTIDE SEQUENCE</scope>
    <source>
        <strain evidence="4">Expedition CK06-06</strain>
    </source>
</reference>
<dbReference type="PANTHER" id="PTHR45982">
    <property type="entry name" value="REGULATOR OF CHROMOSOME CONDENSATION"/>
    <property type="match status" value="1"/>
</dbReference>
<dbReference type="InterPro" id="IPR009091">
    <property type="entry name" value="RCC1/BLIP-II"/>
</dbReference>
<dbReference type="GO" id="GO:0005737">
    <property type="term" value="C:cytoplasm"/>
    <property type="evidence" value="ECO:0007669"/>
    <property type="project" value="TreeGrafter"/>
</dbReference>
<accession>X0XL32</accession>
<dbReference type="PROSITE" id="PS50012">
    <property type="entry name" value="RCC1_3"/>
    <property type="match status" value="4"/>
</dbReference>
<protein>
    <recommendedName>
        <fullName evidence="3">RCC1-like domain-containing protein</fullName>
    </recommendedName>
</protein>
<comment type="caution">
    <text evidence="4">The sequence shown here is derived from an EMBL/GenBank/DDBJ whole genome shotgun (WGS) entry which is preliminary data.</text>
</comment>
<dbReference type="AlphaFoldDB" id="X0XL32"/>
<dbReference type="Pfam" id="PF25390">
    <property type="entry name" value="WD40_RLD"/>
    <property type="match status" value="1"/>
</dbReference>
<evidence type="ECO:0000313" key="4">
    <source>
        <dbReference type="EMBL" id="GAG37363.1"/>
    </source>
</evidence>
<dbReference type="EMBL" id="BARS01047192">
    <property type="protein sequence ID" value="GAG37363.1"/>
    <property type="molecule type" value="Genomic_DNA"/>
</dbReference>
<dbReference type="GO" id="GO:0005085">
    <property type="term" value="F:guanyl-nucleotide exchange factor activity"/>
    <property type="evidence" value="ECO:0007669"/>
    <property type="project" value="TreeGrafter"/>
</dbReference>
<dbReference type="PANTHER" id="PTHR45982:SF1">
    <property type="entry name" value="REGULATOR OF CHROMOSOME CONDENSATION"/>
    <property type="match status" value="1"/>
</dbReference>
<dbReference type="SUPFAM" id="SSF50985">
    <property type="entry name" value="RCC1/BLIP-II"/>
    <property type="match status" value="1"/>
</dbReference>
<sequence length="245" mass="24142">SSGIKAWGDNDFGQLGGGDTTDQFTSVLASEFTSGVVMVAGGDGHSCVLMDTGGVKCWGKNNFGQLGDGTTTSSTTSVDVSGLSNITAISLGDNHSCALTDGGGVKCWGHGGNSQLGDGLVSSSSTPVDVSGLTSGVVAISAGHYRTCALTTSGGVKCWGNNSFGELGDGTRTNRSTPVDVCDVGESAPCGSYLDGVIDVGAGYNHTCALTSSGGAKCWGGNNAGQLGDGVATHSDCTGSDCSLV</sequence>
<feature type="non-terminal residue" evidence="4">
    <location>
        <position position="245"/>
    </location>
</feature>
<name>X0XL32_9ZZZZ</name>
<dbReference type="InterPro" id="IPR000408">
    <property type="entry name" value="Reg_chr_condens"/>
</dbReference>
<gene>
    <name evidence="4" type="ORF">S01H1_70922</name>
</gene>
<proteinExistence type="predicted"/>
<dbReference type="PRINTS" id="PR00633">
    <property type="entry name" value="RCCNDNSATION"/>
</dbReference>
<dbReference type="Gene3D" id="2.130.10.30">
    <property type="entry name" value="Regulator of chromosome condensation 1/beta-lactamase-inhibitor protein II"/>
    <property type="match status" value="1"/>
</dbReference>
<keyword evidence="2" id="KW-0677">Repeat</keyword>
<organism evidence="4">
    <name type="scientific">marine sediment metagenome</name>
    <dbReference type="NCBI Taxonomy" id="412755"/>
    <lineage>
        <taxon>unclassified sequences</taxon>
        <taxon>metagenomes</taxon>
        <taxon>ecological metagenomes</taxon>
    </lineage>
</organism>
<evidence type="ECO:0000256" key="1">
    <source>
        <dbReference type="ARBA" id="ARBA00022658"/>
    </source>
</evidence>
<evidence type="ECO:0000259" key="3">
    <source>
        <dbReference type="Pfam" id="PF25390"/>
    </source>
</evidence>